<evidence type="ECO:0000313" key="3">
    <source>
        <dbReference type="EMBL" id="KAF9586714.1"/>
    </source>
</evidence>
<sequence length="626" mass="66741">MKPERQPLGILSLVVAALPSLLLLPFTANAQLLAGWKPDPVVLMAYASNSSHLFVQGGRTDTPESLDPKAQSFEFFMLDLTKDWKASSPAWKNMRDTFVGISLTTLPIAGFMGAISTSGTFLVKGWDKTAPTKPVYFNFLGGDKYDIITIPDSTFGNSTFGTGPTMVFSPTGALYNFGDGYTMASLKATNASATLGVPPGYAAAWSGTLNTALSTFNDVSKGKFIQQLTNNGLNGSQVWEPLPPTGIPKILVGHCFVKTPDSDVYYLFGGRGSGNLYMFDLASNAWTLLGQTTPRSHMACAATKRAVIIWGGADAANKLVDSKDALVFDLESKVWSDNFKAVVIPPPPKGGGKGGGGGGGGDGGGDGGGGGGSSAGAIAGGVLGGLAVIGIAAFFWFRRRRQQIQSYESWKLGAKRSTAPDELPGRRSRRGSRSDGDSIRRAESLIAMHTEKDGTVRTPSIRKGDLSPSSLEKGSPGGKDGFGRAGSSLAMYSEKGSTRGSTRDLTKDPSRDYSSRRGDSAMGAYSDKGSSGRTLRRQGSTSSLTASSDRNRDRPRERERSRERHRDRDRDGARDGEGTRERDGDKERAPRRKRSASSVRGTSSRRQRSTERSYSATSPGSSRREP</sequence>
<dbReference type="AlphaFoldDB" id="A0A9P6G400"/>
<feature type="compositionally biased region" description="Basic and acidic residues" evidence="1">
    <location>
        <begin position="432"/>
        <end position="455"/>
    </location>
</feature>
<dbReference type="InterPro" id="IPR015915">
    <property type="entry name" value="Kelch-typ_b-propeller"/>
</dbReference>
<reference evidence="3" key="1">
    <citation type="journal article" date="2020" name="Fungal Divers.">
        <title>Resolving the Mortierellaceae phylogeny through synthesis of multi-gene phylogenetics and phylogenomics.</title>
        <authorList>
            <person name="Vandepol N."/>
            <person name="Liber J."/>
            <person name="Desiro A."/>
            <person name="Na H."/>
            <person name="Kennedy M."/>
            <person name="Barry K."/>
            <person name="Grigoriev I.V."/>
            <person name="Miller A.N."/>
            <person name="O'Donnell K."/>
            <person name="Stajich J.E."/>
            <person name="Bonito G."/>
        </authorList>
    </citation>
    <scope>NUCLEOTIDE SEQUENCE</scope>
    <source>
        <strain evidence="3">KOD1015</strain>
    </source>
</reference>
<dbReference type="OrthoDB" id="10251809at2759"/>
<feature type="compositionally biased region" description="Polar residues" evidence="1">
    <location>
        <begin position="616"/>
        <end position="626"/>
    </location>
</feature>
<evidence type="ECO:0000313" key="4">
    <source>
        <dbReference type="Proteomes" id="UP000780801"/>
    </source>
</evidence>
<feature type="compositionally biased region" description="Gly residues" evidence="1">
    <location>
        <begin position="350"/>
        <end position="371"/>
    </location>
</feature>
<feature type="region of interest" description="Disordered" evidence="1">
    <location>
        <begin position="414"/>
        <end position="626"/>
    </location>
</feature>
<dbReference type="Gene3D" id="2.120.10.80">
    <property type="entry name" value="Kelch-type beta propeller"/>
    <property type="match status" value="1"/>
</dbReference>
<feature type="compositionally biased region" description="Basic and acidic residues" evidence="1">
    <location>
        <begin position="501"/>
        <end position="519"/>
    </location>
</feature>
<keyword evidence="2" id="KW-1133">Transmembrane helix</keyword>
<feature type="transmembrane region" description="Helical" evidence="2">
    <location>
        <begin position="377"/>
        <end position="397"/>
    </location>
</feature>
<dbReference type="InterPro" id="IPR011043">
    <property type="entry name" value="Gal_Oxase/kelch_b-propeller"/>
</dbReference>
<gene>
    <name evidence="3" type="ORF">BGW38_007547</name>
</gene>
<comment type="caution">
    <text evidence="3">The sequence shown here is derived from an EMBL/GenBank/DDBJ whole genome shotgun (WGS) entry which is preliminary data.</text>
</comment>
<evidence type="ECO:0000256" key="1">
    <source>
        <dbReference type="SAM" id="MobiDB-lite"/>
    </source>
</evidence>
<feature type="compositionally biased region" description="Basic and acidic residues" evidence="1">
    <location>
        <begin position="549"/>
        <end position="588"/>
    </location>
</feature>
<organism evidence="3 4">
    <name type="scientific">Lunasporangiospora selenospora</name>
    <dbReference type="NCBI Taxonomy" id="979761"/>
    <lineage>
        <taxon>Eukaryota</taxon>
        <taxon>Fungi</taxon>
        <taxon>Fungi incertae sedis</taxon>
        <taxon>Mucoromycota</taxon>
        <taxon>Mortierellomycotina</taxon>
        <taxon>Mortierellomycetes</taxon>
        <taxon>Mortierellales</taxon>
        <taxon>Mortierellaceae</taxon>
        <taxon>Lunasporangiospora</taxon>
    </lineage>
</organism>
<feature type="compositionally biased region" description="Polar residues" evidence="1">
    <location>
        <begin position="528"/>
        <end position="548"/>
    </location>
</feature>
<keyword evidence="2" id="KW-0812">Transmembrane</keyword>
<feature type="region of interest" description="Disordered" evidence="1">
    <location>
        <begin position="343"/>
        <end position="371"/>
    </location>
</feature>
<protein>
    <recommendedName>
        <fullName evidence="5">Kelch motif-containing protein</fullName>
    </recommendedName>
</protein>
<accession>A0A9P6G400</accession>
<name>A0A9P6G400_9FUNG</name>
<evidence type="ECO:0000256" key="2">
    <source>
        <dbReference type="SAM" id="Phobius"/>
    </source>
</evidence>
<dbReference type="EMBL" id="JAABOA010000005">
    <property type="protein sequence ID" value="KAF9586714.1"/>
    <property type="molecule type" value="Genomic_DNA"/>
</dbReference>
<feature type="compositionally biased region" description="Gly residues" evidence="1">
    <location>
        <begin position="475"/>
        <end position="484"/>
    </location>
</feature>
<evidence type="ECO:0008006" key="5">
    <source>
        <dbReference type="Google" id="ProtNLM"/>
    </source>
</evidence>
<proteinExistence type="predicted"/>
<keyword evidence="2" id="KW-0472">Membrane</keyword>
<dbReference type="SUPFAM" id="SSF50965">
    <property type="entry name" value="Galactose oxidase, central domain"/>
    <property type="match status" value="1"/>
</dbReference>
<dbReference type="Proteomes" id="UP000780801">
    <property type="component" value="Unassembled WGS sequence"/>
</dbReference>
<keyword evidence="4" id="KW-1185">Reference proteome</keyword>